<dbReference type="EMBL" id="JADNRY010000218">
    <property type="protein sequence ID" value="KAF9061018.1"/>
    <property type="molecule type" value="Genomic_DNA"/>
</dbReference>
<dbReference type="PANTHER" id="PTHR46206">
    <property type="entry name" value="CYTOCHROME P450"/>
    <property type="match status" value="1"/>
</dbReference>
<dbReference type="OrthoDB" id="1844152at2759"/>
<keyword evidence="6 8" id="KW-0503">Monooxygenase</keyword>
<dbReference type="InterPro" id="IPR036396">
    <property type="entry name" value="Cyt_P450_sf"/>
</dbReference>
<evidence type="ECO:0000256" key="8">
    <source>
        <dbReference type="RuleBase" id="RU000461"/>
    </source>
</evidence>
<evidence type="ECO:0000256" key="7">
    <source>
        <dbReference type="PIRSR" id="PIRSR602401-1"/>
    </source>
</evidence>
<evidence type="ECO:0000256" key="2">
    <source>
        <dbReference type="ARBA" id="ARBA00010617"/>
    </source>
</evidence>
<dbReference type="Proteomes" id="UP000772434">
    <property type="component" value="Unassembled WGS sequence"/>
</dbReference>
<feature type="binding site" description="axial binding residue" evidence="7">
    <location>
        <position position="460"/>
    </location>
    <ligand>
        <name>heme</name>
        <dbReference type="ChEBI" id="CHEBI:30413"/>
    </ligand>
    <ligandPart>
        <name>Fe</name>
        <dbReference type="ChEBI" id="CHEBI:18248"/>
    </ligandPart>
</feature>
<dbReference type="CDD" id="cd11041">
    <property type="entry name" value="CYP503A1-like"/>
    <property type="match status" value="1"/>
</dbReference>
<dbReference type="PANTHER" id="PTHR46206:SF6">
    <property type="entry name" value="CYTOCHROME P450 MONOOXYGENASE AN1598-RELATED"/>
    <property type="match status" value="1"/>
</dbReference>
<keyword evidence="9" id="KW-0472">Membrane</keyword>
<keyword evidence="3 7" id="KW-0479">Metal-binding</keyword>
<dbReference type="Gene3D" id="1.10.630.10">
    <property type="entry name" value="Cytochrome P450"/>
    <property type="match status" value="1"/>
</dbReference>
<keyword evidence="5 7" id="KW-0408">Iron</keyword>
<comment type="caution">
    <text evidence="10">The sequence shown here is derived from an EMBL/GenBank/DDBJ whole genome shotgun (WGS) entry which is preliminary data.</text>
</comment>
<dbReference type="GO" id="GO:0020037">
    <property type="term" value="F:heme binding"/>
    <property type="evidence" value="ECO:0007669"/>
    <property type="project" value="InterPro"/>
</dbReference>
<dbReference type="GO" id="GO:0016705">
    <property type="term" value="F:oxidoreductase activity, acting on paired donors, with incorporation or reduction of molecular oxygen"/>
    <property type="evidence" value="ECO:0007669"/>
    <property type="project" value="InterPro"/>
</dbReference>
<dbReference type="GO" id="GO:0004497">
    <property type="term" value="F:monooxygenase activity"/>
    <property type="evidence" value="ECO:0007669"/>
    <property type="project" value="UniProtKB-KW"/>
</dbReference>
<keyword evidence="4 8" id="KW-0560">Oxidoreductase</keyword>
<proteinExistence type="inferred from homology"/>
<dbReference type="GO" id="GO:0005506">
    <property type="term" value="F:iron ion binding"/>
    <property type="evidence" value="ECO:0007669"/>
    <property type="project" value="InterPro"/>
</dbReference>
<keyword evidence="11" id="KW-1185">Reference proteome</keyword>
<evidence type="ECO:0000256" key="6">
    <source>
        <dbReference type="ARBA" id="ARBA00023033"/>
    </source>
</evidence>
<dbReference type="InterPro" id="IPR002401">
    <property type="entry name" value="Cyt_P450_E_grp-I"/>
</dbReference>
<sequence>MSSDSSRSLSPVSQALALGVILLGTYLIPKIVQWRKRMVKLNAIPTVGNSGFFSSYISARRFKDHAPEIIQEGYRKYPGQAFKVPLPDRWQVIVSGEEMIRDLKKASEFDVSFDDAISETMQTEYTLGKEAKNPYTIPVVRSPLTRALPSRFHDLRDEIVASFDSLIPAKETEWMKVSMLYTIMQIVSRTSNRFFVGLPLCRDPDYVNLNIHFTIDAFRDALTLRRYPSFLKPLARQFLGNVPACMARAEKHLAPLIQERLAKEKEYETQDWPDKPNDLVTWLLDEAYTQGNGKRPEDIVNKIVNYVILINFAAIHTTSMTFTNSIYYLAANPQIADPLREEISPIVQELGWTKAAMGKMIKLDSFLKETQRLSGVSGLSMDRMVLRDLTFSNGTVVPAGTIVGTASYGLHHDKAHYEDPETFRPFRFSDIREQDGESLKHQMVAIDPSFALFGGGRHMCPGRFFAVNEIKALIAHVLLAYDVKFEGNKGVPSPVWSGASYTPNSSAEVMFRKRAEA</sequence>
<dbReference type="AlphaFoldDB" id="A0A9P5PCN6"/>
<evidence type="ECO:0000256" key="4">
    <source>
        <dbReference type="ARBA" id="ARBA00023002"/>
    </source>
</evidence>
<comment type="cofactor">
    <cofactor evidence="1 7">
        <name>heme</name>
        <dbReference type="ChEBI" id="CHEBI:30413"/>
    </cofactor>
</comment>
<evidence type="ECO:0000256" key="5">
    <source>
        <dbReference type="ARBA" id="ARBA00023004"/>
    </source>
</evidence>
<evidence type="ECO:0000256" key="1">
    <source>
        <dbReference type="ARBA" id="ARBA00001971"/>
    </source>
</evidence>
<dbReference type="SUPFAM" id="SSF48264">
    <property type="entry name" value="Cytochrome P450"/>
    <property type="match status" value="1"/>
</dbReference>
<accession>A0A9P5PCN6</accession>
<dbReference type="Pfam" id="PF00067">
    <property type="entry name" value="p450"/>
    <property type="match status" value="1"/>
</dbReference>
<feature type="transmembrane region" description="Helical" evidence="9">
    <location>
        <begin position="12"/>
        <end position="32"/>
    </location>
</feature>
<dbReference type="PROSITE" id="PS00086">
    <property type="entry name" value="CYTOCHROME_P450"/>
    <property type="match status" value="1"/>
</dbReference>
<comment type="similarity">
    <text evidence="2 8">Belongs to the cytochrome P450 family.</text>
</comment>
<keyword evidence="9" id="KW-0812">Transmembrane</keyword>
<dbReference type="InterPro" id="IPR001128">
    <property type="entry name" value="Cyt_P450"/>
</dbReference>
<evidence type="ECO:0000256" key="9">
    <source>
        <dbReference type="SAM" id="Phobius"/>
    </source>
</evidence>
<evidence type="ECO:0000313" key="10">
    <source>
        <dbReference type="EMBL" id="KAF9061018.1"/>
    </source>
</evidence>
<gene>
    <name evidence="10" type="ORF">BDP27DRAFT_1301419</name>
</gene>
<reference evidence="10" key="1">
    <citation type="submission" date="2020-11" db="EMBL/GenBank/DDBJ databases">
        <authorList>
            <consortium name="DOE Joint Genome Institute"/>
            <person name="Ahrendt S."/>
            <person name="Riley R."/>
            <person name="Andreopoulos W."/>
            <person name="Labutti K."/>
            <person name="Pangilinan J."/>
            <person name="Ruiz-Duenas F.J."/>
            <person name="Barrasa J.M."/>
            <person name="Sanchez-Garcia M."/>
            <person name="Camarero S."/>
            <person name="Miyauchi S."/>
            <person name="Serrano A."/>
            <person name="Linde D."/>
            <person name="Babiker R."/>
            <person name="Drula E."/>
            <person name="Ayuso-Fernandez I."/>
            <person name="Pacheco R."/>
            <person name="Padilla G."/>
            <person name="Ferreira P."/>
            <person name="Barriuso J."/>
            <person name="Kellner H."/>
            <person name="Castanera R."/>
            <person name="Alfaro M."/>
            <person name="Ramirez L."/>
            <person name="Pisabarro A.G."/>
            <person name="Kuo A."/>
            <person name="Tritt A."/>
            <person name="Lipzen A."/>
            <person name="He G."/>
            <person name="Yan M."/>
            <person name="Ng V."/>
            <person name="Cullen D."/>
            <person name="Martin F."/>
            <person name="Rosso M.-N."/>
            <person name="Henrissat B."/>
            <person name="Hibbett D."/>
            <person name="Martinez A.T."/>
            <person name="Grigoriev I.V."/>
        </authorList>
    </citation>
    <scope>NUCLEOTIDE SEQUENCE</scope>
    <source>
        <strain evidence="10">AH 40177</strain>
    </source>
</reference>
<organism evidence="10 11">
    <name type="scientific">Rhodocollybia butyracea</name>
    <dbReference type="NCBI Taxonomy" id="206335"/>
    <lineage>
        <taxon>Eukaryota</taxon>
        <taxon>Fungi</taxon>
        <taxon>Dikarya</taxon>
        <taxon>Basidiomycota</taxon>
        <taxon>Agaricomycotina</taxon>
        <taxon>Agaricomycetes</taxon>
        <taxon>Agaricomycetidae</taxon>
        <taxon>Agaricales</taxon>
        <taxon>Marasmiineae</taxon>
        <taxon>Omphalotaceae</taxon>
        <taxon>Rhodocollybia</taxon>
    </lineage>
</organism>
<evidence type="ECO:0000313" key="11">
    <source>
        <dbReference type="Proteomes" id="UP000772434"/>
    </source>
</evidence>
<evidence type="ECO:0000256" key="3">
    <source>
        <dbReference type="ARBA" id="ARBA00022723"/>
    </source>
</evidence>
<name>A0A9P5PCN6_9AGAR</name>
<keyword evidence="9" id="KW-1133">Transmembrane helix</keyword>
<dbReference type="InterPro" id="IPR017972">
    <property type="entry name" value="Cyt_P450_CS"/>
</dbReference>
<dbReference type="PRINTS" id="PR00463">
    <property type="entry name" value="EP450I"/>
</dbReference>
<protein>
    <submittedName>
        <fullName evidence="10">Cytochrome P450</fullName>
    </submittedName>
</protein>
<keyword evidence="7 8" id="KW-0349">Heme</keyword>